<dbReference type="AlphaFoldDB" id="A0A8J5FSC5"/>
<feature type="domain" description="F-box" evidence="2">
    <location>
        <begin position="1"/>
        <end position="44"/>
    </location>
</feature>
<keyword evidence="4" id="KW-1185">Reference proteome</keyword>
<dbReference type="InterPro" id="IPR001810">
    <property type="entry name" value="F-box_dom"/>
</dbReference>
<gene>
    <name evidence="3" type="ORF">ZIOFF_053182</name>
</gene>
<comment type="pathway">
    <text evidence="1">Protein modification; protein ubiquitination.</text>
</comment>
<dbReference type="GO" id="GO:0016567">
    <property type="term" value="P:protein ubiquitination"/>
    <property type="evidence" value="ECO:0007669"/>
    <property type="project" value="UniProtKB-UniRule"/>
</dbReference>
<accession>A0A8J5FSC5</accession>
<dbReference type="Pfam" id="PF12937">
    <property type="entry name" value="F-box-like"/>
    <property type="match status" value="1"/>
</dbReference>
<dbReference type="Proteomes" id="UP000734854">
    <property type="component" value="Unassembled WGS sequence"/>
</dbReference>
<dbReference type="SMART" id="SM00256">
    <property type="entry name" value="FBOX"/>
    <property type="match status" value="1"/>
</dbReference>
<reference evidence="3 4" key="1">
    <citation type="submission" date="2020-08" db="EMBL/GenBank/DDBJ databases">
        <title>Plant Genome Project.</title>
        <authorList>
            <person name="Zhang R.-G."/>
        </authorList>
    </citation>
    <scope>NUCLEOTIDE SEQUENCE [LARGE SCALE GENOMIC DNA]</scope>
    <source>
        <tissue evidence="3">Rhizome</tissue>
    </source>
</reference>
<dbReference type="GO" id="GO:0019005">
    <property type="term" value="C:SCF ubiquitin ligase complex"/>
    <property type="evidence" value="ECO:0007669"/>
    <property type="project" value="UniProtKB-UniRule"/>
</dbReference>
<organism evidence="3 4">
    <name type="scientific">Zingiber officinale</name>
    <name type="common">Ginger</name>
    <name type="synonym">Amomum zingiber</name>
    <dbReference type="NCBI Taxonomy" id="94328"/>
    <lineage>
        <taxon>Eukaryota</taxon>
        <taxon>Viridiplantae</taxon>
        <taxon>Streptophyta</taxon>
        <taxon>Embryophyta</taxon>
        <taxon>Tracheophyta</taxon>
        <taxon>Spermatophyta</taxon>
        <taxon>Magnoliopsida</taxon>
        <taxon>Liliopsida</taxon>
        <taxon>Zingiberales</taxon>
        <taxon>Zingiberaceae</taxon>
        <taxon>Zingiber</taxon>
    </lineage>
</organism>
<keyword evidence="1" id="KW-0539">Nucleus</keyword>
<dbReference type="PANTHER" id="PTHR12874">
    <property type="entry name" value="F-BOX ONLY PROTEIN 48-RELATED"/>
    <property type="match status" value="1"/>
</dbReference>
<protein>
    <recommendedName>
        <fullName evidence="1">F-box protein</fullName>
    </recommendedName>
</protein>
<dbReference type="EMBL" id="JACMSC010000015">
    <property type="protein sequence ID" value="KAG6484661.1"/>
    <property type="molecule type" value="Genomic_DNA"/>
</dbReference>
<evidence type="ECO:0000259" key="2">
    <source>
        <dbReference type="PROSITE" id="PS50181"/>
    </source>
</evidence>
<comment type="caution">
    <text evidence="3">The sequence shown here is derived from an EMBL/GenBank/DDBJ whole genome shotgun (WGS) entry which is preliminary data.</text>
</comment>
<dbReference type="GO" id="GO:0005737">
    <property type="term" value="C:cytoplasm"/>
    <property type="evidence" value="ECO:0007669"/>
    <property type="project" value="TreeGrafter"/>
</dbReference>
<name>A0A8J5FSC5_ZINOF</name>
<comment type="subcellular location">
    <subcellularLocation>
        <location evidence="1">Nucleus</location>
    </subcellularLocation>
</comment>
<comment type="subunit">
    <text evidence="1">Component of the SCF-type E3 ligase complex.</text>
</comment>
<sequence>MERLPGELLLRIFHPLDHRSLAAARQVCRKWKAVASDDALWSNLFKERWGGDRATTSYAPNDSKSWKDVYIVQDRCHRFGVGTKIIREGSDYYLIHQGEIRRFLGTSQPIAGVEGRAARRDDEERASAISDRILFFLGDLETVCTAAKRVRM</sequence>
<comment type="function">
    <text evidence="1">Acts as a component of a SCF E3 ubiquitin ligase complexes.</text>
</comment>
<dbReference type="PROSITE" id="PS50181">
    <property type="entry name" value="FBOX"/>
    <property type="match status" value="1"/>
</dbReference>
<proteinExistence type="predicted"/>
<evidence type="ECO:0000256" key="1">
    <source>
        <dbReference type="RuleBase" id="RU369085"/>
    </source>
</evidence>
<dbReference type="GO" id="GO:0031146">
    <property type="term" value="P:SCF-dependent proteasomal ubiquitin-dependent protein catabolic process"/>
    <property type="evidence" value="ECO:0007669"/>
    <property type="project" value="UniProtKB-UniRule"/>
</dbReference>
<evidence type="ECO:0000313" key="4">
    <source>
        <dbReference type="Proteomes" id="UP000734854"/>
    </source>
</evidence>
<evidence type="ECO:0000313" key="3">
    <source>
        <dbReference type="EMBL" id="KAG6484661.1"/>
    </source>
</evidence>
<dbReference type="GO" id="GO:0005634">
    <property type="term" value="C:nucleus"/>
    <property type="evidence" value="ECO:0007669"/>
    <property type="project" value="UniProtKB-SubCell"/>
</dbReference>
<dbReference type="PANTHER" id="PTHR12874:SF26">
    <property type="entry name" value="F-BOX PROTEIN"/>
    <property type="match status" value="1"/>
</dbReference>
<keyword evidence="1" id="KW-0833">Ubl conjugation pathway</keyword>